<feature type="region of interest" description="Disordered" evidence="1">
    <location>
        <begin position="14"/>
        <end position="34"/>
    </location>
</feature>
<proteinExistence type="predicted"/>
<protein>
    <submittedName>
        <fullName evidence="2">Uncharacterized protein</fullName>
    </submittedName>
</protein>
<evidence type="ECO:0000256" key="1">
    <source>
        <dbReference type="SAM" id="MobiDB-lite"/>
    </source>
</evidence>
<keyword evidence="3" id="KW-1185">Reference proteome</keyword>
<dbReference type="EMBL" id="PGOL01000023">
    <property type="protein sequence ID" value="PKI78974.1"/>
    <property type="molecule type" value="Genomic_DNA"/>
</dbReference>
<evidence type="ECO:0000313" key="3">
    <source>
        <dbReference type="Proteomes" id="UP000233551"/>
    </source>
</evidence>
<dbReference type="Proteomes" id="UP000233551">
    <property type="component" value="Unassembled WGS sequence"/>
</dbReference>
<sequence length="108" mass="11756">MTIDAVLYCHLDSKGEKEEPVQSPGDVPRHNGRNLYARRPKPIFPLAVFVSLPHFPRCSSSLSPRWLLLTAPACSLPPFFLTPGDLQSTASTTAVPQSRRAVGPSSSE</sequence>
<evidence type="ECO:0000313" key="2">
    <source>
        <dbReference type="EMBL" id="PKI78974.1"/>
    </source>
</evidence>
<organism evidence="2 3">
    <name type="scientific">Punica granatum</name>
    <name type="common">Pomegranate</name>
    <dbReference type="NCBI Taxonomy" id="22663"/>
    <lineage>
        <taxon>Eukaryota</taxon>
        <taxon>Viridiplantae</taxon>
        <taxon>Streptophyta</taxon>
        <taxon>Embryophyta</taxon>
        <taxon>Tracheophyta</taxon>
        <taxon>Spermatophyta</taxon>
        <taxon>Magnoliopsida</taxon>
        <taxon>eudicotyledons</taxon>
        <taxon>Gunneridae</taxon>
        <taxon>Pentapetalae</taxon>
        <taxon>rosids</taxon>
        <taxon>malvids</taxon>
        <taxon>Myrtales</taxon>
        <taxon>Lythraceae</taxon>
        <taxon>Punica</taxon>
    </lineage>
</organism>
<reference evidence="2 3" key="1">
    <citation type="submission" date="2017-11" db="EMBL/GenBank/DDBJ databases">
        <title>De-novo sequencing of pomegranate (Punica granatum L.) genome.</title>
        <authorList>
            <person name="Akparov Z."/>
            <person name="Amiraslanov A."/>
            <person name="Hajiyeva S."/>
            <person name="Abbasov M."/>
            <person name="Kaur K."/>
            <person name="Hamwieh A."/>
            <person name="Solovyev V."/>
            <person name="Salamov A."/>
            <person name="Braich B."/>
            <person name="Kosarev P."/>
            <person name="Mahmoud A."/>
            <person name="Hajiyev E."/>
            <person name="Babayeva S."/>
            <person name="Izzatullayeva V."/>
            <person name="Mammadov A."/>
            <person name="Mammadov A."/>
            <person name="Sharifova S."/>
            <person name="Ojaghi J."/>
            <person name="Eynullazada K."/>
            <person name="Bayramov B."/>
            <person name="Abdulazimova A."/>
            <person name="Shahmuradov I."/>
        </authorList>
    </citation>
    <scope>NUCLEOTIDE SEQUENCE [LARGE SCALE GENOMIC DNA]</scope>
    <source>
        <strain evidence="3">cv. AG2017</strain>
        <tissue evidence="2">Leaf</tissue>
    </source>
</reference>
<dbReference type="AlphaFoldDB" id="A0A2I0LE59"/>
<comment type="caution">
    <text evidence="2">The sequence shown here is derived from an EMBL/GenBank/DDBJ whole genome shotgun (WGS) entry which is preliminary data.</text>
</comment>
<accession>A0A2I0LE59</accession>
<gene>
    <name evidence="2" type="ORF">CRG98_000615</name>
</gene>
<name>A0A2I0LE59_PUNGR</name>